<protein>
    <submittedName>
        <fullName evidence="2">LysM peptidoglycan-binding domain-containing protein</fullName>
    </submittedName>
</protein>
<evidence type="ECO:0000313" key="3">
    <source>
        <dbReference type="Proteomes" id="UP000553776"/>
    </source>
</evidence>
<comment type="caution">
    <text evidence="2">The sequence shown here is derived from an EMBL/GenBank/DDBJ whole genome shotgun (WGS) entry which is preliminary data.</text>
</comment>
<evidence type="ECO:0000259" key="1">
    <source>
        <dbReference type="PROSITE" id="PS51782"/>
    </source>
</evidence>
<evidence type="ECO:0000313" key="2">
    <source>
        <dbReference type="EMBL" id="MBB6689871.1"/>
    </source>
</evidence>
<dbReference type="InterPro" id="IPR036779">
    <property type="entry name" value="LysM_dom_sf"/>
</dbReference>
<dbReference type="InterPro" id="IPR018392">
    <property type="entry name" value="LysM"/>
</dbReference>
<reference evidence="2 3" key="1">
    <citation type="submission" date="2020-08" db="EMBL/GenBank/DDBJ databases">
        <title>Cohnella phylogeny.</title>
        <authorList>
            <person name="Dunlap C."/>
        </authorList>
    </citation>
    <scope>NUCLEOTIDE SEQUENCE [LARGE SCALE GENOMIC DNA]</scope>
    <source>
        <strain evidence="2 3">DSM 25239</strain>
    </source>
</reference>
<accession>A0A841TV57</accession>
<dbReference type="PANTHER" id="PTHR34700">
    <property type="entry name" value="POTASSIUM BINDING PROTEIN KBP"/>
    <property type="match status" value="1"/>
</dbReference>
<sequence>MDIYLFDSSGSRFHFPVNPEEISISREKQYETVNILSLGEVDAAQKEKVKEISFSSFFPKTADARYCRYLNVPDPQAAMNRLTAMMMDSRPSRLIITDTIINSLVYVSANHSTFRGGEPGDVYFDVSFRTWREMKVRKSAAAAGASAASATVRSDTKPVPKVYTVQAGDTLSSIAKRELGSSSEWSAIYEKNKSTIGRDPNKIVPGQKLVMP</sequence>
<keyword evidence="3" id="KW-1185">Reference proteome</keyword>
<name>A0A841TV57_9BACL</name>
<dbReference type="EMBL" id="JACJVR010000002">
    <property type="protein sequence ID" value="MBB6689871.1"/>
    <property type="molecule type" value="Genomic_DNA"/>
</dbReference>
<organism evidence="2 3">
    <name type="scientific">Cohnella xylanilytica</name>
    <dbReference type="NCBI Taxonomy" id="557555"/>
    <lineage>
        <taxon>Bacteria</taxon>
        <taxon>Bacillati</taxon>
        <taxon>Bacillota</taxon>
        <taxon>Bacilli</taxon>
        <taxon>Bacillales</taxon>
        <taxon>Paenibacillaceae</taxon>
        <taxon>Cohnella</taxon>
    </lineage>
</organism>
<feature type="domain" description="LysM" evidence="1">
    <location>
        <begin position="161"/>
        <end position="211"/>
    </location>
</feature>
<dbReference type="CDD" id="cd00118">
    <property type="entry name" value="LysM"/>
    <property type="match status" value="1"/>
</dbReference>
<proteinExistence type="predicted"/>
<dbReference type="Proteomes" id="UP000553776">
    <property type="component" value="Unassembled WGS sequence"/>
</dbReference>
<dbReference type="SUPFAM" id="SSF54106">
    <property type="entry name" value="LysM domain"/>
    <property type="match status" value="1"/>
</dbReference>
<dbReference type="AlphaFoldDB" id="A0A841TV57"/>
<dbReference type="SMART" id="SM00257">
    <property type="entry name" value="LysM"/>
    <property type="match status" value="1"/>
</dbReference>
<dbReference type="RefSeq" id="WP_185133998.1">
    <property type="nucleotide sequence ID" value="NZ_BORM01000012.1"/>
</dbReference>
<dbReference type="Gene3D" id="3.10.350.10">
    <property type="entry name" value="LysM domain"/>
    <property type="match status" value="1"/>
</dbReference>
<gene>
    <name evidence="2" type="ORF">H7B90_00505</name>
</gene>
<dbReference type="Pfam" id="PF01476">
    <property type="entry name" value="LysM"/>
    <property type="match status" value="1"/>
</dbReference>
<dbReference type="PROSITE" id="PS51782">
    <property type="entry name" value="LYSM"/>
    <property type="match status" value="1"/>
</dbReference>
<dbReference type="InterPro" id="IPR052196">
    <property type="entry name" value="Bact_Kbp"/>
</dbReference>
<dbReference type="PANTHER" id="PTHR34700:SF4">
    <property type="entry name" value="PHAGE-LIKE ELEMENT PBSX PROTEIN XKDP"/>
    <property type="match status" value="1"/>
</dbReference>